<name>A0A0C2JUG9_THEKT</name>
<reference evidence="1 2" key="1">
    <citation type="journal article" date="2014" name="Genome Biol. Evol.">
        <title>The genome of the myxosporean Thelohanellus kitauei shows adaptations to nutrient acquisition within its fish host.</title>
        <authorList>
            <person name="Yang Y."/>
            <person name="Xiong J."/>
            <person name="Zhou Z."/>
            <person name="Huo F."/>
            <person name="Miao W."/>
            <person name="Ran C."/>
            <person name="Liu Y."/>
            <person name="Zhang J."/>
            <person name="Feng J."/>
            <person name="Wang M."/>
            <person name="Wang M."/>
            <person name="Wang L."/>
            <person name="Yao B."/>
        </authorList>
    </citation>
    <scope>NUCLEOTIDE SEQUENCE [LARGE SCALE GENOMIC DNA]</scope>
    <source>
        <strain evidence="1">Wuqing</strain>
    </source>
</reference>
<organism evidence="1 2">
    <name type="scientific">Thelohanellus kitauei</name>
    <name type="common">Myxosporean</name>
    <dbReference type="NCBI Taxonomy" id="669202"/>
    <lineage>
        <taxon>Eukaryota</taxon>
        <taxon>Metazoa</taxon>
        <taxon>Cnidaria</taxon>
        <taxon>Myxozoa</taxon>
        <taxon>Myxosporea</taxon>
        <taxon>Bivalvulida</taxon>
        <taxon>Platysporina</taxon>
        <taxon>Myxobolidae</taxon>
        <taxon>Thelohanellus</taxon>
    </lineage>
</organism>
<evidence type="ECO:0000313" key="1">
    <source>
        <dbReference type="EMBL" id="KII73023.1"/>
    </source>
</evidence>
<proteinExistence type="predicted"/>
<dbReference type="EMBL" id="JWZT01001032">
    <property type="protein sequence ID" value="KII73023.1"/>
    <property type="molecule type" value="Genomic_DNA"/>
</dbReference>
<accession>A0A0C2JUG9</accession>
<gene>
    <name evidence="1" type="ORF">RF11_13582</name>
</gene>
<evidence type="ECO:0000313" key="2">
    <source>
        <dbReference type="Proteomes" id="UP000031668"/>
    </source>
</evidence>
<comment type="caution">
    <text evidence="1">The sequence shown here is derived from an EMBL/GenBank/DDBJ whole genome shotgun (WGS) entry which is preliminary data.</text>
</comment>
<keyword evidence="2" id="KW-1185">Reference proteome</keyword>
<sequence length="252" mass="29729">MDILKVGQLLHIDAAKAYIEAARFAFIHKLELFLVIAGYEQSAKMILKINPKLAFKCFQKQGSKYRAIEKCFRFGHEIEIQTGNIKKSEQFYDQGDKFRKKYNINHRCGIYQFKPDDYTNNIKYAYYNMQLSEWIQMLHIDVINFLTTALCRECIKPYYELRDYYVFMRRKYTFETIRESPAIKELEVFKPAPVHYSTDFTSTAIATVSTYGREIRQIDTLLHAYRVVMGLHSLNIHAHPQPTRASLPNRHS</sequence>
<protein>
    <submittedName>
        <fullName evidence="1">Uncharacterized protein</fullName>
    </submittedName>
</protein>
<dbReference type="Proteomes" id="UP000031668">
    <property type="component" value="Unassembled WGS sequence"/>
</dbReference>
<dbReference type="AlphaFoldDB" id="A0A0C2JUG9"/>